<proteinExistence type="predicted"/>
<evidence type="ECO:0000313" key="2">
    <source>
        <dbReference type="Proteomes" id="UP000005272"/>
    </source>
</evidence>
<protein>
    <submittedName>
        <fullName evidence="1">Uncharacterized protein</fullName>
    </submittedName>
</protein>
<comment type="caution">
    <text evidence="1">The sequence shown here is derived from an EMBL/GenBank/DDBJ whole genome shotgun (WGS) entry which is preliminary data.</text>
</comment>
<organism evidence="1 2">
    <name type="scientific">Escherichia coli DEC2D</name>
    <dbReference type="NCBI Taxonomy" id="868141"/>
    <lineage>
        <taxon>Bacteria</taxon>
        <taxon>Pseudomonadati</taxon>
        <taxon>Pseudomonadota</taxon>
        <taxon>Gammaproteobacteria</taxon>
        <taxon>Enterobacterales</taxon>
        <taxon>Enterobacteriaceae</taxon>
        <taxon>Escherichia</taxon>
    </lineage>
</organism>
<gene>
    <name evidence="1" type="ORF">ECDEC2D_3998</name>
</gene>
<reference evidence="1 2" key="1">
    <citation type="journal article" date="2012" name="J. Bacteriol.">
        <title>Draft Genome Sequences of the Diarrheagenic Escherichia coli Collection.</title>
        <authorList>
            <person name="Hazen T.H."/>
            <person name="Sahl J.W."/>
            <person name="Redman J.C."/>
            <person name="Morris C.R."/>
            <person name="Daugherty S.C."/>
            <person name="Chibucos M.C."/>
            <person name="Sengamalay N.A."/>
            <person name="Fraser-Liggett C.M."/>
            <person name="Steinsland H."/>
            <person name="Whittam T.S."/>
            <person name="Whittam B."/>
            <person name="Manning S.D."/>
            <person name="Rasko D.A."/>
        </authorList>
    </citation>
    <scope>NUCLEOTIDE SEQUENCE [LARGE SCALE GENOMIC DNA]</scope>
    <source>
        <strain evidence="1 2">DEC2D</strain>
    </source>
</reference>
<evidence type="ECO:0000313" key="1">
    <source>
        <dbReference type="EMBL" id="EHU40087.1"/>
    </source>
</evidence>
<dbReference type="EMBL" id="AIFC01000035">
    <property type="protein sequence ID" value="EHU40087.1"/>
    <property type="molecule type" value="Genomic_DNA"/>
</dbReference>
<dbReference type="Proteomes" id="UP000005272">
    <property type="component" value="Unassembled WGS sequence"/>
</dbReference>
<accession>A0A828U4I6</accession>
<dbReference type="AlphaFoldDB" id="A0A828U4I6"/>
<sequence length="39" mass="4263">MININGIYYEFGCGIKRPEIFSGTFMSGKAFVARCGVNA</sequence>
<name>A0A828U4I6_ECOLX</name>